<keyword evidence="6 17" id="KW-0812">Transmembrane</keyword>
<keyword evidence="13 17" id="KW-0407">Ion channel</keyword>
<keyword evidence="9" id="KW-0915">Sodium</keyword>
<dbReference type="PANTHER" id="PTHR10578:SF146">
    <property type="entry name" value="OXIDASE, PUTATIVE-RELATED"/>
    <property type="match status" value="1"/>
</dbReference>
<dbReference type="GO" id="GO:0003973">
    <property type="term" value="F:(S)-2-hydroxy-acid oxidase activity"/>
    <property type="evidence" value="ECO:0007669"/>
    <property type="project" value="UniProtKB-EC"/>
</dbReference>
<evidence type="ECO:0000256" key="11">
    <source>
        <dbReference type="ARBA" id="ARBA00023136"/>
    </source>
</evidence>
<comment type="caution">
    <text evidence="19">The sequence shown here is derived from an EMBL/GenBank/DDBJ whole genome shotgun (WGS) entry which is preliminary data.</text>
</comment>
<comment type="cofactor">
    <cofactor evidence="1">
        <name>FMN</name>
        <dbReference type="ChEBI" id="CHEBI:58210"/>
    </cofactor>
</comment>
<evidence type="ECO:0000256" key="12">
    <source>
        <dbReference type="ARBA" id="ARBA00023201"/>
    </source>
</evidence>
<dbReference type="InterPro" id="IPR037396">
    <property type="entry name" value="FMN_HAD"/>
</dbReference>
<organism evidence="19 20">
    <name type="scientific">Rhipicephalus sanguineus</name>
    <name type="common">Brown dog tick</name>
    <name type="synonym">Ixodes sanguineus</name>
    <dbReference type="NCBI Taxonomy" id="34632"/>
    <lineage>
        <taxon>Eukaryota</taxon>
        <taxon>Metazoa</taxon>
        <taxon>Ecdysozoa</taxon>
        <taxon>Arthropoda</taxon>
        <taxon>Chelicerata</taxon>
        <taxon>Arachnida</taxon>
        <taxon>Acari</taxon>
        <taxon>Parasitiformes</taxon>
        <taxon>Ixodida</taxon>
        <taxon>Ixodoidea</taxon>
        <taxon>Ixodidae</taxon>
        <taxon>Rhipicephalinae</taxon>
        <taxon>Rhipicephalus</taxon>
        <taxon>Rhipicephalus</taxon>
    </lineage>
</organism>
<keyword evidence="7" id="KW-1133">Transmembrane helix</keyword>
<keyword evidence="4 17" id="KW-0813">Transport</keyword>
<dbReference type="VEuPathDB" id="VectorBase:RSAN_039357"/>
<dbReference type="PROSITE" id="PS51349">
    <property type="entry name" value="FMN_HYDROXY_ACID_DH_2"/>
    <property type="match status" value="1"/>
</dbReference>
<keyword evidence="8" id="KW-0560">Oxidoreductase</keyword>
<dbReference type="VEuPathDB" id="VectorBase:RSAN_043454"/>
<evidence type="ECO:0000256" key="16">
    <source>
        <dbReference type="ARBA" id="ARBA00029327"/>
    </source>
</evidence>
<dbReference type="GO" id="GO:0005272">
    <property type="term" value="F:sodium channel activity"/>
    <property type="evidence" value="ECO:0007669"/>
    <property type="project" value="UniProtKB-KW"/>
</dbReference>
<evidence type="ECO:0000256" key="3">
    <source>
        <dbReference type="ARBA" id="ARBA00007193"/>
    </source>
</evidence>
<dbReference type="InterPro" id="IPR012133">
    <property type="entry name" value="Alpha-hydoxy_acid_DH_FMN"/>
</dbReference>
<dbReference type="GO" id="GO:0005777">
    <property type="term" value="C:peroxisome"/>
    <property type="evidence" value="ECO:0007669"/>
    <property type="project" value="UniProtKB-ARBA"/>
</dbReference>
<comment type="similarity">
    <text evidence="3 17">Belongs to the amiloride-sensitive sodium channel (TC 1.A.6) family.</text>
</comment>
<dbReference type="Gene3D" id="3.20.20.70">
    <property type="entry name" value="Aldolase class I"/>
    <property type="match status" value="1"/>
</dbReference>
<dbReference type="InterPro" id="IPR013785">
    <property type="entry name" value="Aldolase_TIM"/>
</dbReference>
<dbReference type="Pfam" id="PF01070">
    <property type="entry name" value="FMN_dh"/>
    <property type="match status" value="1"/>
</dbReference>
<evidence type="ECO:0000256" key="4">
    <source>
        <dbReference type="ARBA" id="ARBA00022448"/>
    </source>
</evidence>
<evidence type="ECO:0000256" key="5">
    <source>
        <dbReference type="ARBA" id="ARBA00022461"/>
    </source>
</evidence>
<dbReference type="CDD" id="cd02809">
    <property type="entry name" value="alpha_hydroxyacid_oxid_FMN"/>
    <property type="match status" value="1"/>
</dbReference>
<dbReference type="AlphaFoldDB" id="A0A9D4Q6L6"/>
<dbReference type="PRINTS" id="PR01078">
    <property type="entry name" value="AMINACHANNEL"/>
</dbReference>
<feature type="domain" description="FMN hydroxy acid dehydrogenase" evidence="18">
    <location>
        <begin position="499"/>
        <end position="782"/>
    </location>
</feature>
<dbReference type="Proteomes" id="UP000821837">
    <property type="component" value="Unassembled WGS sequence"/>
</dbReference>
<comment type="similarity">
    <text evidence="14">Belongs to the FMN-dependent alpha-hydroxy acid dehydrogenase family.</text>
</comment>
<keyword evidence="12 17" id="KW-0739">Sodium transport</keyword>
<dbReference type="InterPro" id="IPR000262">
    <property type="entry name" value="FMN-dep_DH"/>
</dbReference>
<evidence type="ECO:0000256" key="10">
    <source>
        <dbReference type="ARBA" id="ARBA00023065"/>
    </source>
</evidence>
<dbReference type="InterPro" id="IPR008259">
    <property type="entry name" value="FMN_hydac_DH_AS"/>
</dbReference>
<dbReference type="PANTHER" id="PTHR10578">
    <property type="entry name" value="S -2-HYDROXY-ACID OXIDASE-RELATED"/>
    <property type="match status" value="1"/>
</dbReference>
<keyword evidence="11" id="KW-0472">Membrane</keyword>
<evidence type="ECO:0000259" key="18">
    <source>
        <dbReference type="PROSITE" id="PS51349"/>
    </source>
</evidence>
<keyword evidence="10 17" id="KW-0406">Ion transport</keyword>
<evidence type="ECO:0000256" key="8">
    <source>
        <dbReference type="ARBA" id="ARBA00023002"/>
    </source>
</evidence>
<dbReference type="EMBL" id="JABSTV010001248">
    <property type="protein sequence ID" value="KAH7968681.1"/>
    <property type="molecule type" value="Genomic_DNA"/>
</dbReference>
<comment type="subcellular location">
    <subcellularLocation>
        <location evidence="2">Membrane</location>
        <topology evidence="2">Multi-pass membrane protein</topology>
    </subcellularLocation>
</comment>
<dbReference type="Gene3D" id="2.60.470.10">
    <property type="entry name" value="Acid-sensing ion channels like domains"/>
    <property type="match status" value="1"/>
</dbReference>
<evidence type="ECO:0000256" key="15">
    <source>
        <dbReference type="ARBA" id="ARBA00029325"/>
    </source>
</evidence>
<evidence type="ECO:0000256" key="13">
    <source>
        <dbReference type="ARBA" id="ARBA00023303"/>
    </source>
</evidence>
<evidence type="ECO:0000313" key="19">
    <source>
        <dbReference type="EMBL" id="KAH7968681.1"/>
    </source>
</evidence>
<dbReference type="SUPFAM" id="SSF51395">
    <property type="entry name" value="FMN-linked oxidoreductases"/>
    <property type="match status" value="1"/>
</dbReference>
<protein>
    <recommendedName>
        <fullName evidence="18">FMN hydroxy acid dehydrogenase domain-containing protein</fullName>
    </recommendedName>
</protein>
<reference evidence="19" key="1">
    <citation type="journal article" date="2020" name="Cell">
        <title>Large-Scale Comparative Analyses of Tick Genomes Elucidate Their Genetic Diversity and Vector Capacities.</title>
        <authorList>
            <consortium name="Tick Genome and Microbiome Consortium (TIGMIC)"/>
            <person name="Jia N."/>
            <person name="Wang J."/>
            <person name="Shi W."/>
            <person name="Du L."/>
            <person name="Sun Y."/>
            <person name="Zhan W."/>
            <person name="Jiang J.F."/>
            <person name="Wang Q."/>
            <person name="Zhang B."/>
            <person name="Ji P."/>
            <person name="Bell-Sakyi L."/>
            <person name="Cui X.M."/>
            <person name="Yuan T.T."/>
            <person name="Jiang B.G."/>
            <person name="Yang W.F."/>
            <person name="Lam T.T."/>
            <person name="Chang Q.C."/>
            <person name="Ding S.J."/>
            <person name="Wang X.J."/>
            <person name="Zhu J.G."/>
            <person name="Ruan X.D."/>
            <person name="Zhao L."/>
            <person name="Wei J.T."/>
            <person name="Ye R.Z."/>
            <person name="Que T.C."/>
            <person name="Du C.H."/>
            <person name="Zhou Y.H."/>
            <person name="Cheng J.X."/>
            <person name="Dai P.F."/>
            <person name="Guo W.B."/>
            <person name="Han X.H."/>
            <person name="Huang E.J."/>
            <person name="Li L.F."/>
            <person name="Wei W."/>
            <person name="Gao Y.C."/>
            <person name="Liu J.Z."/>
            <person name="Shao H.Z."/>
            <person name="Wang X."/>
            <person name="Wang C.C."/>
            <person name="Yang T.C."/>
            <person name="Huo Q.B."/>
            <person name="Li W."/>
            <person name="Chen H.Y."/>
            <person name="Chen S.E."/>
            <person name="Zhou L.G."/>
            <person name="Ni X.B."/>
            <person name="Tian J.H."/>
            <person name="Sheng Y."/>
            <person name="Liu T."/>
            <person name="Pan Y.S."/>
            <person name="Xia L.Y."/>
            <person name="Li J."/>
            <person name="Zhao F."/>
            <person name="Cao W.C."/>
        </authorList>
    </citation>
    <scope>NUCLEOTIDE SEQUENCE</scope>
    <source>
        <strain evidence="19">Rsan-2018</strain>
    </source>
</reference>
<name>A0A9D4Q6L6_RHISA</name>
<comment type="catalytic activity">
    <reaction evidence="16">
        <text>2-hydroxyoctanoate + O2 = 2-oxooctanoate + H2O2</text>
        <dbReference type="Rhea" id="RHEA:67940"/>
        <dbReference type="ChEBI" id="CHEBI:15379"/>
        <dbReference type="ChEBI" id="CHEBI:16240"/>
        <dbReference type="ChEBI" id="CHEBI:133514"/>
        <dbReference type="ChEBI" id="CHEBI:176689"/>
    </reaction>
    <physiologicalReaction direction="left-to-right" evidence="16">
        <dbReference type="Rhea" id="RHEA:67941"/>
    </physiologicalReaction>
</comment>
<sequence length="782" mass="87581">MAECGGPGCDVLCGRRGGLLRKLCWLLVVTFLVGQCGLECLLVFSEYAAFPVATSYSSEQGLAMAFPDVTVCNANPLRRSRLCAAQASLHGRKGAPQKVLERNCAANATYNEPNGGDDELFRQLQVWMAQRYKEERSTVRRLFRLGHQLWDTVAYCRYARRNCTDQMFFTPTFDSHYGNCFCFHCGSAEQKNEEFYRYHAAASPEDGLELVLDAQAHEYLPTTTEMGFVVVVHGHGFRPVLCNDAVFAEPGYVTHISLTMDCLYLCEQDHTRSMCGCENRDLPTTSNRRGAKAYPICEESREECIREVKVVMGLESVEHDCKCHRSCVNVEYHREVSRAALPDSFGTGPDGRKRALARIGIYFARDTYLKVTSVPKYNGGRVVSSIGGINGMYLGVSFFVLFGMFETLVHELPDLTGAYKGRRTLDNCPDLPIRHRGGYFRSRISVPQVPYSRPEQNVWSNHDHVTGSLFGRHERQRHLDFKSLDVRSTLLPGLQREHRGRYKAVTVNDFRLLGLRKLHPVVRSYYESRADQEQTLRENVAAFKRLRLRPSVLVPVDKRSINTTLLEQPVSMPVGIGPTDLQMMANREGEIATAVASQKEGTVMILSAMSSIPLEKVRPNAPQGIFWQELYAFKNRTVTFEIIKRAQHAGINAFVMTLDAPTWGRRIVDERHLFITPPGISLANLQHLGGAHDVRFERMKGCGLTKYMNDFLDPSLSWKDVAWLRSVSKLPVILKGILTAEDAATAVEVGAAAVTVSNHGGRQLDGTPATVRDGVTVLIRLA</sequence>
<gene>
    <name evidence="19" type="ORF">HPB52_010648</name>
</gene>
<evidence type="ECO:0000256" key="14">
    <source>
        <dbReference type="ARBA" id="ARBA00024042"/>
    </source>
</evidence>
<accession>A0A9D4Q6L6</accession>
<dbReference type="GO" id="GO:0016020">
    <property type="term" value="C:membrane"/>
    <property type="evidence" value="ECO:0007669"/>
    <property type="project" value="UniProtKB-SubCell"/>
</dbReference>
<reference evidence="19" key="2">
    <citation type="submission" date="2021-09" db="EMBL/GenBank/DDBJ databases">
        <authorList>
            <person name="Jia N."/>
            <person name="Wang J."/>
            <person name="Shi W."/>
            <person name="Du L."/>
            <person name="Sun Y."/>
            <person name="Zhan W."/>
            <person name="Jiang J."/>
            <person name="Wang Q."/>
            <person name="Zhang B."/>
            <person name="Ji P."/>
            <person name="Sakyi L.B."/>
            <person name="Cui X."/>
            <person name="Yuan T."/>
            <person name="Jiang B."/>
            <person name="Yang W."/>
            <person name="Lam T.T.-Y."/>
            <person name="Chang Q."/>
            <person name="Ding S."/>
            <person name="Wang X."/>
            <person name="Zhu J."/>
            <person name="Ruan X."/>
            <person name="Zhao L."/>
            <person name="Wei J."/>
            <person name="Que T."/>
            <person name="Du C."/>
            <person name="Cheng J."/>
            <person name="Dai P."/>
            <person name="Han X."/>
            <person name="Huang E."/>
            <person name="Gao Y."/>
            <person name="Liu J."/>
            <person name="Shao H."/>
            <person name="Ye R."/>
            <person name="Li L."/>
            <person name="Wei W."/>
            <person name="Wang X."/>
            <person name="Wang C."/>
            <person name="Huo Q."/>
            <person name="Li W."/>
            <person name="Guo W."/>
            <person name="Chen H."/>
            <person name="Chen S."/>
            <person name="Zhou L."/>
            <person name="Zhou L."/>
            <person name="Ni X."/>
            <person name="Tian J."/>
            <person name="Zhou Y."/>
            <person name="Sheng Y."/>
            <person name="Liu T."/>
            <person name="Pan Y."/>
            <person name="Xia L."/>
            <person name="Li J."/>
            <person name="Zhao F."/>
            <person name="Cao W."/>
        </authorList>
    </citation>
    <scope>NUCLEOTIDE SEQUENCE</scope>
    <source>
        <strain evidence="19">Rsan-2018</strain>
        <tissue evidence="19">Larvae</tissue>
    </source>
</reference>
<evidence type="ECO:0000256" key="17">
    <source>
        <dbReference type="RuleBase" id="RU000679"/>
    </source>
</evidence>
<evidence type="ECO:0000256" key="7">
    <source>
        <dbReference type="ARBA" id="ARBA00022989"/>
    </source>
</evidence>
<dbReference type="Pfam" id="PF00858">
    <property type="entry name" value="ASC"/>
    <property type="match status" value="2"/>
</dbReference>
<proteinExistence type="inferred from homology"/>
<keyword evidence="5 17" id="KW-0894">Sodium channel</keyword>
<evidence type="ECO:0000313" key="20">
    <source>
        <dbReference type="Proteomes" id="UP000821837"/>
    </source>
</evidence>
<dbReference type="InterPro" id="IPR001873">
    <property type="entry name" value="ENaC"/>
</dbReference>
<evidence type="ECO:0000256" key="9">
    <source>
        <dbReference type="ARBA" id="ARBA00023053"/>
    </source>
</evidence>
<evidence type="ECO:0000256" key="6">
    <source>
        <dbReference type="ARBA" id="ARBA00022692"/>
    </source>
</evidence>
<comment type="catalytic activity">
    <reaction evidence="15">
        <text>a (2S)-2-hydroxycarboxylate + O2 = a 2-oxocarboxylate + H2O2</text>
        <dbReference type="Rhea" id="RHEA:16789"/>
        <dbReference type="ChEBI" id="CHEBI:15379"/>
        <dbReference type="ChEBI" id="CHEBI:16240"/>
        <dbReference type="ChEBI" id="CHEBI:35179"/>
        <dbReference type="ChEBI" id="CHEBI:58123"/>
        <dbReference type="EC" id="1.1.3.15"/>
    </reaction>
    <physiologicalReaction direction="left-to-right" evidence="15">
        <dbReference type="Rhea" id="RHEA:16790"/>
    </physiologicalReaction>
</comment>
<evidence type="ECO:0000256" key="2">
    <source>
        <dbReference type="ARBA" id="ARBA00004141"/>
    </source>
</evidence>
<dbReference type="GO" id="GO:0010181">
    <property type="term" value="F:FMN binding"/>
    <property type="evidence" value="ECO:0007669"/>
    <property type="project" value="InterPro"/>
</dbReference>
<dbReference type="PROSITE" id="PS00557">
    <property type="entry name" value="FMN_HYDROXY_ACID_DH_1"/>
    <property type="match status" value="1"/>
</dbReference>
<evidence type="ECO:0000256" key="1">
    <source>
        <dbReference type="ARBA" id="ARBA00001917"/>
    </source>
</evidence>
<keyword evidence="20" id="KW-1185">Reference proteome</keyword>